<protein>
    <recommendedName>
        <fullName evidence="2">Shikimate kinase</fullName>
    </recommendedName>
</protein>
<sequence>MKRIIIFGNSGSGKSTLSQRYASEFNLTHLDLDILAWKDTDPPSRQNLNLSSARIKLFMAQNENWVIEGGYTDLLNIAIENTTEIIFLNLDVESCIQNCRNRPWESHKYDSIEKQNANLSMLIDWVKQYPERTDVFSHHSHTYLYNTYSGKKNQYYSNICSEVKILF</sequence>
<evidence type="ECO:0000313" key="1">
    <source>
        <dbReference type="EMBL" id="VAX01121.1"/>
    </source>
</evidence>
<dbReference type="Gene3D" id="3.40.50.300">
    <property type="entry name" value="P-loop containing nucleotide triphosphate hydrolases"/>
    <property type="match status" value="1"/>
</dbReference>
<accession>A0A3B1AHH1</accession>
<gene>
    <name evidence="1" type="ORF">MNBD_GAMMA22-2553</name>
</gene>
<dbReference type="InterPro" id="IPR027417">
    <property type="entry name" value="P-loop_NTPase"/>
</dbReference>
<organism evidence="1">
    <name type="scientific">hydrothermal vent metagenome</name>
    <dbReference type="NCBI Taxonomy" id="652676"/>
    <lineage>
        <taxon>unclassified sequences</taxon>
        <taxon>metagenomes</taxon>
        <taxon>ecological metagenomes</taxon>
    </lineage>
</organism>
<proteinExistence type="predicted"/>
<dbReference type="PANTHER" id="PTHR37816">
    <property type="entry name" value="YALI0E33011P"/>
    <property type="match status" value="1"/>
</dbReference>
<evidence type="ECO:0008006" key="2">
    <source>
        <dbReference type="Google" id="ProtNLM"/>
    </source>
</evidence>
<dbReference type="AlphaFoldDB" id="A0A3B1AHH1"/>
<name>A0A3B1AHH1_9ZZZZ</name>
<dbReference type="InterPro" id="IPR052922">
    <property type="entry name" value="Cytidylate_Kinase-2"/>
</dbReference>
<dbReference type="PANTHER" id="PTHR37816:SF2">
    <property type="entry name" value="DNA TOPOLOGY MODULATION PROTEIN FLAR-RELATED PROTEIN"/>
    <property type="match status" value="1"/>
</dbReference>
<dbReference type="SUPFAM" id="SSF52540">
    <property type="entry name" value="P-loop containing nucleoside triphosphate hydrolases"/>
    <property type="match status" value="1"/>
</dbReference>
<reference evidence="1" key="1">
    <citation type="submission" date="2018-06" db="EMBL/GenBank/DDBJ databases">
        <authorList>
            <person name="Zhirakovskaya E."/>
        </authorList>
    </citation>
    <scope>NUCLEOTIDE SEQUENCE</scope>
</reference>
<dbReference type="EMBL" id="UOFS01000047">
    <property type="protein sequence ID" value="VAX01121.1"/>
    <property type="molecule type" value="Genomic_DNA"/>
</dbReference>